<evidence type="ECO:0000259" key="2">
    <source>
        <dbReference type="Pfam" id="PF13460"/>
    </source>
</evidence>
<dbReference type="EMBL" id="JADBDZ010000001">
    <property type="protein sequence ID" value="MBE1530463.1"/>
    <property type="molecule type" value="Genomic_DNA"/>
</dbReference>
<evidence type="ECO:0000313" key="4">
    <source>
        <dbReference type="Proteomes" id="UP000627838"/>
    </source>
</evidence>
<dbReference type="Proteomes" id="UP000627838">
    <property type="component" value="Unassembled WGS sequence"/>
</dbReference>
<dbReference type="PANTHER" id="PTHR43162:SF1">
    <property type="entry name" value="PRESTALK A DIFFERENTIATION PROTEIN A"/>
    <property type="match status" value="1"/>
</dbReference>
<reference evidence="3 4" key="1">
    <citation type="submission" date="2020-10" db="EMBL/GenBank/DDBJ databases">
        <title>Sequencing the genomes of 1000 actinobacteria strains.</title>
        <authorList>
            <person name="Klenk H.-P."/>
        </authorList>
    </citation>
    <scope>NUCLEOTIDE SEQUENCE [LARGE SCALE GENOMIC DNA]</scope>
    <source>
        <strain evidence="3 4">DSM 46744</strain>
    </source>
</reference>
<proteinExistence type="predicted"/>
<dbReference type="Gene3D" id="3.40.50.720">
    <property type="entry name" value="NAD(P)-binding Rossmann-like Domain"/>
    <property type="match status" value="1"/>
</dbReference>
<dbReference type="InterPro" id="IPR036291">
    <property type="entry name" value="NAD(P)-bd_dom_sf"/>
</dbReference>
<feature type="region of interest" description="Disordered" evidence="1">
    <location>
        <begin position="147"/>
        <end position="183"/>
    </location>
</feature>
<dbReference type="SUPFAM" id="SSF51735">
    <property type="entry name" value="NAD(P)-binding Rossmann-fold domains"/>
    <property type="match status" value="1"/>
</dbReference>
<dbReference type="Pfam" id="PF13460">
    <property type="entry name" value="NAD_binding_10"/>
    <property type="match status" value="1"/>
</dbReference>
<keyword evidence="4" id="KW-1185">Reference proteome</keyword>
<evidence type="ECO:0000256" key="1">
    <source>
        <dbReference type="SAM" id="MobiDB-lite"/>
    </source>
</evidence>
<name>A0ABR9JJ61_9ACTN</name>
<feature type="compositionally biased region" description="Basic and acidic residues" evidence="1">
    <location>
        <begin position="149"/>
        <end position="183"/>
    </location>
</feature>
<dbReference type="RefSeq" id="WP_192757467.1">
    <property type="nucleotide sequence ID" value="NZ_JADBDZ010000001.1"/>
</dbReference>
<evidence type="ECO:0000313" key="3">
    <source>
        <dbReference type="EMBL" id="MBE1530463.1"/>
    </source>
</evidence>
<dbReference type="InterPro" id="IPR051604">
    <property type="entry name" value="Ergot_Alk_Oxidoreductase"/>
</dbReference>
<gene>
    <name evidence="3" type="ORF">H4W34_000296</name>
</gene>
<sequence length="183" mass="19715">MPDATGPTKSAHRPSILVTGASGNLGREVVDRLRGRGARVRCLARERPGPRPDVEWAVGDLTDPAVLRAALAGIDAVILIWPLLDSAPARGLVAELAAAAPRVVYVSSTAIDDEAERQSDPIVQVHADMEALLQDAGLHPVVLRSASLHRPESNRTTDHVERLTGRPPRDFATWARDHAPEFD</sequence>
<accession>A0ABR9JJ61</accession>
<organism evidence="3 4">
    <name type="scientific">Actinomadura algeriensis</name>
    <dbReference type="NCBI Taxonomy" id="1679523"/>
    <lineage>
        <taxon>Bacteria</taxon>
        <taxon>Bacillati</taxon>
        <taxon>Actinomycetota</taxon>
        <taxon>Actinomycetes</taxon>
        <taxon>Streptosporangiales</taxon>
        <taxon>Thermomonosporaceae</taxon>
        <taxon>Actinomadura</taxon>
    </lineage>
</organism>
<protein>
    <submittedName>
        <fullName evidence="3">Uncharacterized protein YbjT (DUF2867 family)</fullName>
    </submittedName>
</protein>
<dbReference type="InterPro" id="IPR016040">
    <property type="entry name" value="NAD(P)-bd_dom"/>
</dbReference>
<feature type="domain" description="NAD(P)-binding" evidence="2">
    <location>
        <begin position="20"/>
        <end position="154"/>
    </location>
</feature>
<comment type="caution">
    <text evidence="3">The sequence shown here is derived from an EMBL/GenBank/DDBJ whole genome shotgun (WGS) entry which is preliminary data.</text>
</comment>
<dbReference type="PANTHER" id="PTHR43162">
    <property type="match status" value="1"/>
</dbReference>